<evidence type="ECO:0000313" key="2">
    <source>
        <dbReference type="Proteomes" id="UP000324767"/>
    </source>
</evidence>
<evidence type="ECO:0000313" key="1">
    <source>
        <dbReference type="EMBL" id="KAA6411328.1"/>
    </source>
</evidence>
<protein>
    <submittedName>
        <fullName evidence="1">Uncharacterized protein</fullName>
    </submittedName>
</protein>
<comment type="caution">
    <text evidence="1">The sequence shown here is derived from an EMBL/GenBank/DDBJ whole genome shotgun (WGS) entry which is preliminary data.</text>
</comment>
<dbReference type="EMBL" id="VXIT01000007">
    <property type="protein sequence ID" value="KAA6411328.1"/>
    <property type="molecule type" value="Genomic_DNA"/>
</dbReference>
<dbReference type="Proteomes" id="UP000324767">
    <property type="component" value="Unassembled WGS sequence"/>
</dbReference>
<accession>A0A5M8PP84</accession>
<dbReference type="OrthoDB" id="417697at2759"/>
<name>A0A5M8PP84_9LECA</name>
<sequence>MSSTDNGNAEAIPKDGYRMARNCVASNGYGVPLFQPKQLRQESYPMALEPGGYLQWFDTDHRKASIDAAKPGLKQTGGEGYIKHLKGLQNFDWTSPLSAHFANTGFTSISDQLFAAAAASQELLR</sequence>
<gene>
    <name evidence="1" type="ORF">FRX48_04608</name>
</gene>
<dbReference type="AlphaFoldDB" id="A0A5M8PP84"/>
<organism evidence="1 2">
    <name type="scientific">Lasallia pustulata</name>
    <dbReference type="NCBI Taxonomy" id="136370"/>
    <lineage>
        <taxon>Eukaryota</taxon>
        <taxon>Fungi</taxon>
        <taxon>Dikarya</taxon>
        <taxon>Ascomycota</taxon>
        <taxon>Pezizomycotina</taxon>
        <taxon>Lecanoromycetes</taxon>
        <taxon>OSLEUM clade</taxon>
        <taxon>Umbilicariomycetidae</taxon>
        <taxon>Umbilicariales</taxon>
        <taxon>Umbilicariaceae</taxon>
        <taxon>Lasallia</taxon>
    </lineage>
</organism>
<reference evidence="1 2" key="1">
    <citation type="submission" date="2019-09" db="EMBL/GenBank/DDBJ databases">
        <title>The hologenome of the rock-dwelling lichen Lasallia pustulata.</title>
        <authorList>
            <person name="Greshake Tzovaras B."/>
            <person name="Segers F."/>
            <person name="Bicker A."/>
            <person name="Dal Grande F."/>
            <person name="Otte J."/>
            <person name="Hankeln T."/>
            <person name="Schmitt I."/>
            <person name="Ebersberger I."/>
        </authorList>
    </citation>
    <scope>NUCLEOTIDE SEQUENCE [LARGE SCALE GENOMIC DNA]</scope>
    <source>
        <strain evidence="1">A1-1</strain>
    </source>
</reference>
<proteinExistence type="predicted"/>